<dbReference type="EMBL" id="VUJU01000792">
    <property type="protein sequence ID" value="KAF0768327.1"/>
    <property type="molecule type" value="Genomic_DNA"/>
</dbReference>
<gene>
    <name evidence="1" type="ORF">FWK35_00004227</name>
</gene>
<evidence type="ECO:0000313" key="2">
    <source>
        <dbReference type="Proteomes" id="UP000478052"/>
    </source>
</evidence>
<dbReference type="AlphaFoldDB" id="A0A6G0ZBP0"/>
<sequence length="69" mass="7343">MYGYAGPPHYGAVESSAGDSGGYLQPGPIPMAMVMPMPAVCEPPLPPPPLQMSDEAIQKRRSNIIIITF</sequence>
<proteinExistence type="predicted"/>
<keyword evidence="1" id="KW-0675">Receptor</keyword>
<protein>
    <submittedName>
        <fullName evidence="1">Aryl hydrocarbon receptor nuclear translocator isoform X3</fullName>
    </submittedName>
</protein>
<name>A0A6G0ZBP0_APHCR</name>
<evidence type="ECO:0000313" key="1">
    <source>
        <dbReference type="EMBL" id="KAF0768327.1"/>
    </source>
</evidence>
<accession>A0A6G0ZBP0</accession>
<organism evidence="1 2">
    <name type="scientific">Aphis craccivora</name>
    <name type="common">Cowpea aphid</name>
    <dbReference type="NCBI Taxonomy" id="307492"/>
    <lineage>
        <taxon>Eukaryota</taxon>
        <taxon>Metazoa</taxon>
        <taxon>Ecdysozoa</taxon>
        <taxon>Arthropoda</taxon>
        <taxon>Hexapoda</taxon>
        <taxon>Insecta</taxon>
        <taxon>Pterygota</taxon>
        <taxon>Neoptera</taxon>
        <taxon>Paraneoptera</taxon>
        <taxon>Hemiptera</taxon>
        <taxon>Sternorrhyncha</taxon>
        <taxon>Aphidomorpha</taxon>
        <taxon>Aphidoidea</taxon>
        <taxon>Aphididae</taxon>
        <taxon>Aphidini</taxon>
        <taxon>Aphis</taxon>
        <taxon>Aphis</taxon>
    </lineage>
</organism>
<comment type="caution">
    <text evidence="1">The sequence shown here is derived from an EMBL/GenBank/DDBJ whole genome shotgun (WGS) entry which is preliminary data.</text>
</comment>
<reference evidence="1 2" key="1">
    <citation type="submission" date="2019-08" db="EMBL/GenBank/DDBJ databases">
        <title>Whole genome of Aphis craccivora.</title>
        <authorList>
            <person name="Voronova N.V."/>
            <person name="Shulinski R.S."/>
            <person name="Bandarenka Y.V."/>
            <person name="Zhorov D.G."/>
            <person name="Warner D."/>
        </authorList>
    </citation>
    <scope>NUCLEOTIDE SEQUENCE [LARGE SCALE GENOMIC DNA]</scope>
    <source>
        <strain evidence="1">180601</strain>
        <tissue evidence="1">Whole Body</tissue>
    </source>
</reference>
<keyword evidence="2" id="KW-1185">Reference proteome</keyword>
<dbReference type="Proteomes" id="UP000478052">
    <property type="component" value="Unassembled WGS sequence"/>
</dbReference>